<dbReference type="EMBL" id="ABVL01000016">
    <property type="protein sequence ID" value="EDY17789.1"/>
    <property type="molecule type" value="Genomic_DNA"/>
</dbReference>
<sequence length="248" mass="26504">MSSITRSFDNASAESKRAPHALRPLWLALPLATLFVLAGCETPSATVKNTSHTYRTVVVDAGHGGQDNGTRSRWGGTEKAAALDTALRIAPKLRAAGFNTVLTRNGDYFVPLDGRTHISNSQENAIFVSVHFNEGPNRKAHGVETYYHSPFAQELADRIESTVTSLPGVASRGVKTANYRVLRNNEYPAVLIEGGFFSNPKEAARCATATYREALANAIANAIISERGPLQPAQPSSSPATVAAAADR</sequence>
<comment type="catalytic activity">
    <reaction evidence="1">
        <text>Hydrolyzes the link between N-acetylmuramoyl residues and L-amino acid residues in certain cell-wall glycopeptides.</text>
        <dbReference type="EC" id="3.5.1.28"/>
    </reaction>
</comment>
<evidence type="ECO:0000313" key="7">
    <source>
        <dbReference type="Proteomes" id="UP000005824"/>
    </source>
</evidence>
<feature type="domain" description="MurNAc-LAA" evidence="5">
    <location>
        <begin position="116"/>
        <end position="224"/>
    </location>
</feature>
<organism evidence="6 7">
    <name type="scientific">Chthoniobacter flavus Ellin428</name>
    <dbReference type="NCBI Taxonomy" id="497964"/>
    <lineage>
        <taxon>Bacteria</taxon>
        <taxon>Pseudomonadati</taxon>
        <taxon>Verrucomicrobiota</taxon>
        <taxon>Spartobacteria</taxon>
        <taxon>Chthoniobacterales</taxon>
        <taxon>Chthoniobacteraceae</taxon>
        <taxon>Chthoniobacter</taxon>
    </lineage>
</organism>
<dbReference type="AlphaFoldDB" id="B4D6I8"/>
<gene>
    <name evidence="6" type="ORF">CfE428DRAFT_4528</name>
</gene>
<dbReference type="PANTHER" id="PTHR30404:SF0">
    <property type="entry name" value="N-ACETYLMURAMOYL-L-ALANINE AMIDASE AMIC"/>
    <property type="match status" value="1"/>
</dbReference>
<dbReference type="SUPFAM" id="SSF53187">
    <property type="entry name" value="Zn-dependent exopeptidases"/>
    <property type="match status" value="1"/>
</dbReference>
<keyword evidence="3 6" id="KW-0378">Hydrolase</keyword>
<dbReference type="EC" id="3.5.1.28" evidence="2"/>
<dbReference type="PANTHER" id="PTHR30404">
    <property type="entry name" value="N-ACETYLMURAMOYL-L-ALANINE AMIDASE"/>
    <property type="match status" value="1"/>
</dbReference>
<dbReference type="CDD" id="cd02696">
    <property type="entry name" value="MurNAc-LAA"/>
    <property type="match status" value="1"/>
</dbReference>
<dbReference type="SMART" id="SM00646">
    <property type="entry name" value="Ami_3"/>
    <property type="match status" value="1"/>
</dbReference>
<protein>
    <recommendedName>
        <fullName evidence="2">N-acetylmuramoyl-L-alanine amidase</fullName>
        <ecNumber evidence="2">3.5.1.28</ecNumber>
    </recommendedName>
</protein>
<feature type="compositionally biased region" description="Low complexity" evidence="4">
    <location>
        <begin position="233"/>
        <end position="248"/>
    </location>
</feature>
<dbReference type="Pfam" id="PF01520">
    <property type="entry name" value="Amidase_3"/>
    <property type="match status" value="1"/>
</dbReference>
<evidence type="ECO:0000259" key="5">
    <source>
        <dbReference type="SMART" id="SM00646"/>
    </source>
</evidence>
<evidence type="ECO:0000313" key="6">
    <source>
        <dbReference type="EMBL" id="EDY17789.1"/>
    </source>
</evidence>
<dbReference type="RefSeq" id="WP_006981849.1">
    <property type="nucleotide sequence ID" value="NZ_ABVL01000016.1"/>
</dbReference>
<dbReference type="GO" id="GO:0008745">
    <property type="term" value="F:N-acetylmuramoyl-L-alanine amidase activity"/>
    <property type="evidence" value="ECO:0007669"/>
    <property type="project" value="UniProtKB-EC"/>
</dbReference>
<keyword evidence="7" id="KW-1185">Reference proteome</keyword>
<dbReference type="Gene3D" id="3.40.630.40">
    <property type="entry name" value="Zn-dependent exopeptidases"/>
    <property type="match status" value="1"/>
</dbReference>
<evidence type="ECO:0000256" key="4">
    <source>
        <dbReference type="SAM" id="MobiDB-lite"/>
    </source>
</evidence>
<dbReference type="eggNOG" id="COG0860">
    <property type="taxonomic scope" value="Bacteria"/>
</dbReference>
<feature type="region of interest" description="Disordered" evidence="4">
    <location>
        <begin position="229"/>
        <end position="248"/>
    </location>
</feature>
<proteinExistence type="predicted"/>
<evidence type="ECO:0000256" key="1">
    <source>
        <dbReference type="ARBA" id="ARBA00001561"/>
    </source>
</evidence>
<dbReference type="GO" id="GO:0009253">
    <property type="term" value="P:peptidoglycan catabolic process"/>
    <property type="evidence" value="ECO:0007669"/>
    <property type="project" value="InterPro"/>
</dbReference>
<evidence type="ECO:0000256" key="3">
    <source>
        <dbReference type="ARBA" id="ARBA00022801"/>
    </source>
</evidence>
<accession>B4D6I8</accession>
<dbReference type="InterPro" id="IPR050695">
    <property type="entry name" value="N-acetylmuramoyl_amidase_3"/>
</dbReference>
<evidence type="ECO:0000256" key="2">
    <source>
        <dbReference type="ARBA" id="ARBA00011901"/>
    </source>
</evidence>
<comment type="caution">
    <text evidence="6">The sequence shown here is derived from an EMBL/GenBank/DDBJ whole genome shotgun (WGS) entry which is preliminary data.</text>
</comment>
<dbReference type="Proteomes" id="UP000005824">
    <property type="component" value="Unassembled WGS sequence"/>
</dbReference>
<dbReference type="STRING" id="497964.CfE428DRAFT_4528"/>
<dbReference type="InterPro" id="IPR002508">
    <property type="entry name" value="MurNAc-LAA_cat"/>
</dbReference>
<reference evidence="6 7" key="1">
    <citation type="journal article" date="2011" name="J. Bacteriol.">
        <title>Genome sequence of Chthoniobacter flavus Ellin428, an aerobic heterotrophic soil bacterium.</title>
        <authorList>
            <person name="Kant R."/>
            <person name="van Passel M.W."/>
            <person name="Palva A."/>
            <person name="Lucas S."/>
            <person name="Lapidus A."/>
            <person name="Glavina Del Rio T."/>
            <person name="Dalin E."/>
            <person name="Tice H."/>
            <person name="Bruce D."/>
            <person name="Goodwin L."/>
            <person name="Pitluck S."/>
            <person name="Larimer F.W."/>
            <person name="Land M.L."/>
            <person name="Hauser L."/>
            <person name="Sangwan P."/>
            <person name="de Vos W.M."/>
            <person name="Janssen P.H."/>
            <person name="Smidt H."/>
        </authorList>
    </citation>
    <scope>NUCLEOTIDE SEQUENCE [LARGE SCALE GENOMIC DNA]</scope>
    <source>
        <strain evidence="6 7">Ellin428</strain>
    </source>
</reference>
<name>B4D6I8_9BACT</name>
<dbReference type="InParanoid" id="B4D6I8"/>
<dbReference type="GO" id="GO:0030288">
    <property type="term" value="C:outer membrane-bounded periplasmic space"/>
    <property type="evidence" value="ECO:0007669"/>
    <property type="project" value="TreeGrafter"/>
</dbReference>